<feature type="transmembrane region" description="Helical" evidence="6">
    <location>
        <begin position="163"/>
        <end position="184"/>
    </location>
</feature>
<feature type="transmembrane region" description="Helical" evidence="6">
    <location>
        <begin position="48"/>
        <end position="65"/>
    </location>
</feature>
<feature type="transmembrane region" description="Helical" evidence="6">
    <location>
        <begin position="248"/>
        <end position="270"/>
    </location>
</feature>
<comment type="subcellular location">
    <subcellularLocation>
        <location evidence="1">Cell membrane</location>
        <topology evidence="1">Multi-pass membrane protein</topology>
    </subcellularLocation>
</comment>
<comment type="caution">
    <text evidence="7">The sequence shown here is derived from an EMBL/GenBank/DDBJ whole genome shotgun (WGS) entry which is preliminary data.</text>
</comment>
<dbReference type="AlphaFoldDB" id="A0A7X3GYK1"/>
<sequence>MMEELSVLASYILPWEFSPSWSLGCLAAMLLYLRGLRSRRHKGLTNGFWRATAFLVGVGAIYTVTQTHYDYLAQFMFFTHRAQHLVLHHAAPFLIVLAAPLPVLAAGMPTWLKSISENSSLAYVLGRLYRLVQQPLVAAVLFVGLIYFWLIPEVHFDAMLSRRLYAVMNWSMLIDGLLFWCLMLDPRPHGKGGLGYGTRILILWLVVIPQILLGAVITFSDRLLFDVYSVCGRAWPLAPQTDQQLGGLITWIPATMMSVLGVLVVLSYILRKTAPETVPKHVAT</sequence>
<dbReference type="InterPro" id="IPR019108">
    <property type="entry name" value="Caa3_assmbl_CtaG-rel"/>
</dbReference>
<feature type="transmembrane region" description="Helical" evidence="6">
    <location>
        <begin position="20"/>
        <end position="36"/>
    </location>
</feature>
<dbReference type="Proteomes" id="UP000437638">
    <property type="component" value="Unassembled WGS sequence"/>
</dbReference>
<name>A0A7X3GYK1_9GAMM</name>
<evidence type="ECO:0000256" key="2">
    <source>
        <dbReference type="ARBA" id="ARBA00022475"/>
    </source>
</evidence>
<dbReference type="RefSeq" id="WP_160417137.1">
    <property type="nucleotide sequence ID" value="NZ_WTKP01000001.1"/>
</dbReference>
<evidence type="ECO:0000256" key="5">
    <source>
        <dbReference type="ARBA" id="ARBA00023136"/>
    </source>
</evidence>
<dbReference type="EMBL" id="WTKP01000001">
    <property type="protein sequence ID" value="MWJ26934.1"/>
    <property type="molecule type" value="Genomic_DNA"/>
</dbReference>
<accession>A0A7X3GYK1</accession>
<keyword evidence="8" id="KW-1185">Reference proteome</keyword>
<evidence type="ECO:0000256" key="4">
    <source>
        <dbReference type="ARBA" id="ARBA00022989"/>
    </source>
</evidence>
<keyword evidence="2" id="KW-1003">Cell membrane</keyword>
<evidence type="ECO:0000256" key="1">
    <source>
        <dbReference type="ARBA" id="ARBA00004651"/>
    </source>
</evidence>
<feature type="transmembrane region" description="Helical" evidence="6">
    <location>
        <begin position="85"/>
        <end position="107"/>
    </location>
</feature>
<dbReference type="Pfam" id="PF09678">
    <property type="entry name" value="Caa3_CtaG"/>
    <property type="match status" value="1"/>
</dbReference>
<proteinExistence type="predicted"/>
<protein>
    <submittedName>
        <fullName evidence="7">Cytochrome c oxidase assembly protein</fullName>
    </submittedName>
</protein>
<evidence type="ECO:0000256" key="3">
    <source>
        <dbReference type="ARBA" id="ARBA00022692"/>
    </source>
</evidence>
<keyword evidence="4 6" id="KW-1133">Transmembrane helix</keyword>
<evidence type="ECO:0000256" key="6">
    <source>
        <dbReference type="SAM" id="Phobius"/>
    </source>
</evidence>
<keyword evidence="5 6" id="KW-0472">Membrane</keyword>
<gene>
    <name evidence="7" type="ORF">GPM19_01690</name>
</gene>
<evidence type="ECO:0000313" key="8">
    <source>
        <dbReference type="Proteomes" id="UP000437638"/>
    </source>
</evidence>
<evidence type="ECO:0000313" key="7">
    <source>
        <dbReference type="EMBL" id="MWJ26934.1"/>
    </source>
</evidence>
<dbReference type="GO" id="GO:0005886">
    <property type="term" value="C:plasma membrane"/>
    <property type="evidence" value="ECO:0007669"/>
    <property type="project" value="UniProtKB-SubCell"/>
</dbReference>
<reference evidence="7 8" key="1">
    <citation type="submission" date="2019-12" db="EMBL/GenBank/DDBJ databases">
        <title>Halomonas rutogse sp. nov. isolated from two lakes on Tibetan Plateau.</title>
        <authorList>
            <person name="Gao P."/>
        </authorList>
    </citation>
    <scope>NUCLEOTIDE SEQUENCE [LARGE SCALE GENOMIC DNA]</scope>
    <source>
        <strain evidence="7 8">ZH2S</strain>
    </source>
</reference>
<keyword evidence="3 6" id="KW-0812">Transmembrane</keyword>
<feature type="transmembrane region" description="Helical" evidence="6">
    <location>
        <begin position="128"/>
        <end position="151"/>
    </location>
</feature>
<feature type="transmembrane region" description="Helical" evidence="6">
    <location>
        <begin position="196"/>
        <end position="219"/>
    </location>
</feature>
<organism evidence="7 8">
    <name type="scientific">Vreelandella zhuhanensis</name>
    <dbReference type="NCBI Taxonomy" id="2684210"/>
    <lineage>
        <taxon>Bacteria</taxon>
        <taxon>Pseudomonadati</taxon>
        <taxon>Pseudomonadota</taxon>
        <taxon>Gammaproteobacteria</taxon>
        <taxon>Oceanospirillales</taxon>
        <taxon>Halomonadaceae</taxon>
        <taxon>Vreelandella</taxon>
    </lineage>
</organism>